<comment type="caution">
    <text evidence="1">The sequence shown here is derived from an EMBL/GenBank/DDBJ whole genome shotgun (WGS) entry which is preliminary data.</text>
</comment>
<keyword evidence="1" id="KW-0449">Lipoprotein</keyword>
<name>A0ABU8I733_9SPHI</name>
<dbReference type="RefSeq" id="WP_336557751.1">
    <property type="nucleotide sequence ID" value="NZ_JAYLLN010000028.1"/>
</dbReference>
<dbReference type="SUPFAM" id="SSF48452">
    <property type="entry name" value="TPR-like"/>
    <property type="match status" value="1"/>
</dbReference>
<dbReference type="EMBL" id="JAYLLN010000028">
    <property type="protein sequence ID" value="MEI5985522.1"/>
    <property type="molecule type" value="Genomic_DNA"/>
</dbReference>
<dbReference type="Proteomes" id="UP001363035">
    <property type="component" value="Unassembled WGS sequence"/>
</dbReference>
<evidence type="ECO:0000313" key="1">
    <source>
        <dbReference type="EMBL" id="MEI5985522.1"/>
    </source>
</evidence>
<protein>
    <submittedName>
        <fullName evidence="1">SusD/RagB family nutrient-binding outer membrane lipoprotein</fullName>
    </submittedName>
</protein>
<sequence length="528" mass="59964">MKKNNIITYVIAAVSLLTVGCKKILDINFSPSFPQEVSAELYLSPIQYQIANGYGQDQRIINKFTQAMLGTSTDRASYIWEQHSYPGGVSDVGGVMWRMVYFNHGKNLENLLADSKVSKKYEFTAIGYAIKAFDYQLLTDYHGPIVLDGAYEDRLQFEYKDQPDVYKRVQVWCDSALYFLGQKSMADNTGILSKYDFMYGGNMERWRKFIYGIKALNYARYINKPDFLTNYADSVMKYTSLSFASEADNATVKFTGSSSENSNVYGQDQALLNSTYYNRAGAPILRYLTGGVRGEYEEEAKTSSDPRLSRMLKFGTSATASTDSIYRAALPDGRSANSTVPAVGNFYMFKNTTDFPIMTYSQLQFIRAEVALKKGDLPVAHEAYLNGIRGHMTFVNKYTAVKDENQGTIFNPLEITAAEINSYMDSTEVAQTAAELTLADIMGQKYIALWGWGGYDIWSDLRKYRYDPAIFRQFVTRSGAELAQGSYCYRVRPRFNSEYMWNAEELEKWGGLEANYVITPTWFVLDNY</sequence>
<accession>A0ABU8I733</accession>
<dbReference type="Pfam" id="PF12771">
    <property type="entry name" value="SusD-like_2"/>
    <property type="match status" value="1"/>
</dbReference>
<gene>
    <name evidence="1" type="ORF">VJ786_11490</name>
</gene>
<proteinExistence type="predicted"/>
<dbReference type="InterPro" id="IPR041662">
    <property type="entry name" value="SusD-like_2"/>
</dbReference>
<reference evidence="1 2" key="1">
    <citation type="submission" date="2024-01" db="EMBL/GenBank/DDBJ databases">
        <title>Sphingobacterium tenebrionis sp. nov., a novel endophyte isolated from tenebrio molitor intestines.</title>
        <authorList>
            <person name="Zhang C."/>
        </authorList>
    </citation>
    <scope>NUCLEOTIDE SEQUENCE [LARGE SCALE GENOMIC DNA]</scope>
    <source>
        <strain evidence="1 2">PU5-4</strain>
    </source>
</reference>
<dbReference type="PROSITE" id="PS51257">
    <property type="entry name" value="PROKAR_LIPOPROTEIN"/>
    <property type="match status" value="1"/>
</dbReference>
<evidence type="ECO:0000313" key="2">
    <source>
        <dbReference type="Proteomes" id="UP001363035"/>
    </source>
</evidence>
<keyword evidence="2" id="KW-1185">Reference proteome</keyword>
<organism evidence="1 2">
    <name type="scientific">Sphingobacterium tenebrionis</name>
    <dbReference type="NCBI Taxonomy" id="3111775"/>
    <lineage>
        <taxon>Bacteria</taxon>
        <taxon>Pseudomonadati</taxon>
        <taxon>Bacteroidota</taxon>
        <taxon>Sphingobacteriia</taxon>
        <taxon>Sphingobacteriales</taxon>
        <taxon>Sphingobacteriaceae</taxon>
        <taxon>Sphingobacterium</taxon>
    </lineage>
</organism>
<dbReference type="Gene3D" id="1.25.40.390">
    <property type="match status" value="1"/>
</dbReference>
<dbReference type="InterPro" id="IPR011990">
    <property type="entry name" value="TPR-like_helical_dom_sf"/>
</dbReference>